<feature type="transmembrane region" description="Helical" evidence="12">
    <location>
        <begin position="95"/>
        <end position="115"/>
    </location>
</feature>
<evidence type="ECO:0000259" key="13">
    <source>
        <dbReference type="Pfam" id="PF00487"/>
    </source>
</evidence>
<dbReference type="InterPro" id="IPR005804">
    <property type="entry name" value="FA_desaturase_dom"/>
</dbReference>
<keyword evidence="6" id="KW-0479">Metal-binding</keyword>
<organism evidence="14 15">
    <name type="scientific">Flammeovirga pacifica</name>
    <dbReference type="NCBI Taxonomy" id="915059"/>
    <lineage>
        <taxon>Bacteria</taxon>
        <taxon>Pseudomonadati</taxon>
        <taxon>Bacteroidota</taxon>
        <taxon>Cytophagia</taxon>
        <taxon>Cytophagales</taxon>
        <taxon>Flammeovirgaceae</taxon>
        <taxon>Flammeovirga</taxon>
    </lineage>
</organism>
<feature type="transmembrane region" description="Helical" evidence="12">
    <location>
        <begin position="65"/>
        <end position="83"/>
    </location>
</feature>
<evidence type="ECO:0000256" key="9">
    <source>
        <dbReference type="ARBA" id="ARBA00023004"/>
    </source>
</evidence>
<evidence type="ECO:0000256" key="7">
    <source>
        <dbReference type="ARBA" id="ARBA00022989"/>
    </source>
</evidence>
<dbReference type="AlphaFoldDB" id="A0A1S1YUU8"/>
<evidence type="ECO:0000256" key="10">
    <source>
        <dbReference type="ARBA" id="ARBA00023033"/>
    </source>
</evidence>
<evidence type="ECO:0000256" key="5">
    <source>
        <dbReference type="ARBA" id="ARBA00022692"/>
    </source>
</evidence>
<dbReference type="PANTHER" id="PTHR38674">
    <property type="entry name" value="ALKANE 1-MONOOXYGENASE 1"/>
    <property type="match status" value="1"/>
</dbReference>
<feature type="transmembrane region" description="Helical" evidence="12">
    <location>
        <begin position="7"/>
        <end position="22"/>
    </location>
</feature>
<dbReference type="OrthoDB" id="4759734at2"/>
<feature type="transmembrane region" description="Helical" evidence="12">
    <location>
        <begin position="311"/>
        <end position="329"/>
    </location>
</feature>
<keyword evidence="3" id="KW-1003">Cell membrane</keyword>
<name>A0A1S1YUU8_FLAPC</name>
<dbReference type="GO" id="GO:0004497">
    <property type="term" value="F:monooxygenase activity"/>
    <property type="evidence" value="ECO:0007669"/>
    <property type="project" value="UniProtKB-KW"/>
</dbReference>
<keyword evidence="8" id="KW-0560">Oxidoreductase</keyword>
<evidence type="ECO:0000313" key="14">
    <source>
        <dbReference type="EMBL" id="OHX64786.1"/>
    </source>
</evidence>
<gene>
    <name evidence="14" type="ORF">NH26_22115</name>
</gene>
<dbReference type="EMBL" id="JRYR02000002">
    <property type="protein sequence ID" value="OHX64786.1"/>
    <property type="molecule type" value="Genomic_DNA"/>
</dbReference>
<keyword evidence="7 12" id="KW-1133">Transmembrane helix</keyword>
<protein>
    <submittedName>
        <fullName evidence="14">Alkane 1-monooxygenase</fullName>
    </submittedName>
</protein>
<dbReference type="InterPro" id="IPR033885">
    <property type="entry name" value="AlkB/XylM"/>
</dbReference>
<evidence type="ECO:0000256" key="11">
    <source>
        <dbReference type="ARBA" id="ARBA00023136"/>
    </source>
</evidence>
<keyword evidence="10" id="KW-0503">Monooxygenase</keyword>
<keyword evidence="15" id="KW-1185">Reference proteome</keyword>
<evidence type="ECO:0000256" key="1">
    <source>
        <dbReference type="ARBA" id="ARBA00004429"/>
    </source>
</evidence>
<keyword evidence="9" id="KW-0408">Iron</keyword>
<dbReference type="Pfam" id="PF00487">
    <property type="entry name" value="FA_desaturase"/>
    <property type="match status" value="1"/>
</dbReference>
<dbReference type="GO" id="GO:0046872">
    <property type="term" value="F:metal ion binding"/>
    <property type="evidence" value="ECO:0007669"/>
    <property type="project" value="UniProtKB-KW"/>
</dbReference>
<evidence type="ECO:0000256" key="6">
    <source>
        <dbReference type="ARBA" id="ARBA00022723"/>
    </source>
</evidence>
<evidence type="ECO:0000256" key="2">
    <source>
        <dbReference type="ARBA" id="ARBA00010823"/>
    </source>
</evidence>
<keyword evidence="4" id="KW-0997">Cell inner membrane</keyword>
<accession>A0A1S1YUU8</accession>
<sequence length="336" mass="39218">MREIKYISAYLIPLCCLIGLHFGGALSWLTVVFAFVVVPILDLVLPKSKEVSEVNNKTYNRLYDWFLYFNIAWVYGLLIYAGVQWSTNDYSTSELIGMLISLGFVMGVNGINVAHELGHRNKKFEQVFAQILLLPEFYMHFYIEHNHGHHRNVATPLDPASAKKGDFLYIFWLKSVILSYVDAWKIQSKILQGKLMSVKNNMLWYVVFTAIYLSLLFFFFDVKTMLFISLSGVVGMLLLETINYIEHYGLSRNKLDNGRYERVSPKHSWNANYTFGRIILFELTRHSDHHYRASKKYHTLEHKEEAPELPFGYPAAIICSLFPWIWFSIMHKRLSK</sequence>
<keyword evidence="11 12" id="KW-0472">Membrane</keyword>
<dbReference type="GO" id="GO:0005886">
    <property type="term" value="C:plasma membrane"/>
    <property type="evidence" value="ECO:0007669"/>
    <property type="project" value="UniProtKB-SubCell"/>
</dbReference>
<evidence type="ECO:0000256" key="4">
    <source>
        <dbReference type="ARBA" id="ARBA00022519"/>
    </source>
</evidence>
<comment type="caution">
    <text evidence="14">The sequence shown here is derived from an EMBL/GenBank/DDBJ whole genome shotgun (WGS) entry which is preliminary data.</text>
</comment>
<dbReference type="GO" id="GO:0006629">
    <property type="term" value="P:lipid metabolic process"/>
    <property type="evidence" value="ECO:0007669"/>
    <property type="project" value="InterPro"/>
</dbReference>
<dbReference type="PANTHER" id="PTHR38674:SF1">
    <property type="entry name" value="ALKANE 1-MONOOXYGENASE 1"/>
    <property type="match status" value="1"/>
</dbReference>
<comment type="similarity">
    <text evidence="2">Belongs to the fatty acid desaturase type 1 family. AlkB subfamily.</text>
</comment>
<proteinExistence type="inferred from homology"/>
<feature type="transmembrane region" description="Helical" evidence="12">
    <location>
        <begin position="203"/>
        <end position="220"/>
    </location>
</feature>
<feature type="domain" description="Fatty acid desaturase" evidence="13">
    <location>
        <begin position="100"/>
        <end position="302"/>
    </location>
</feature>
<evidence type="ECO:0000313" key="15">
    <source>
        <dbReference type="Proteomes" id="UP000179797"/>
    </source>
</evidence>
<feature type="transmembrane region" description="Helical" evidence="12">
    <location>
        <begin position="28"/>
        <end position="45"/>
    </location>
</feature>
<evidence type="ECO:0000256" key="3">
    <source>
        <dbReference type="ARBA" id="ARBA00022475"/>
    </source>
</evidence>
<evidence type="ECO:0000256" key="8">
    <source>
        <dbReference type="ARBA" id="ARBA00023002"/>
    </source>
</evidence>
<dbReference type="Proteomes" id="UP000179797">
    <property type="component" value="Unassembled WGS sequence"/>
</dbReference>
<dbReference type="CDD" id="cd03512">
    <property type="entry name" value="Alkane-hydroxylase"/>
    <property type="match status" value="1"/>
</dbReference>
<dbReference type="STRING" id="915059.NH26_22115"/>
<reference evidence="14 15" key="1">
    <citation type="journal article" date="2012" name="Int. J. Syst. Evol. Microbiol.">
        <title>Flammeovirga pacifica sp. nov., isolated from deep-sea sediment.</title>
        <authorList>
            <person name="Xu H."/>
            <person name="Fu Y."/>
            <person name="Yang N."/>
            <person name="Ding Z."/>
            <person name="Lai Q."/>
            <person name="Zeng R."/>
        </authorList>
    </citation>
    <scope>NUCLEOTIDE SEQUENCE [LARGE SCALE GENOMIC DNA]</scope>
    <source>
        <strain evidence="15">DSM 24597 / LMG 26175 / WPAGA1</strain>
    </source>
</reference>
<keyword evidence="5 12" id="KW-0812">Transmembrane</keyword>
<comment type="subcellular location">
    <subcellularLocation>
        <location evidence="1">Cell inner membrane</location>
        <topology evidence="1">Multi-pass membrane protein</topology>
    </subcellularLocation>
</comment>
<evidence type="ECO:0000256" key="12">
    <source>
        <dbReference type="SAM" id="Phobius"/>
    </source>
</evidence>